<dbReference type="PANTHER" id="PTHR46137:SF3">
    <property type="entry name" value="OS05G0310600 PROTEIN"/>
    <property type="match status" value="1"/>
</dbReference>
<proteinExistence type="predicted"/>
<dbReference type="KEGG" id="cep:Cri9333_4527"/>
<dbReference type="Gene3D" id="3.90.1720.10">
    <property type="entry name" value="endopeptidase domain like (from Nostoc punctiforme)"/>
    <property type="match status" value="1"/>
</dbReference>
<dbReference type="RefSeq" id="WP_015205399.1">
    <property type="nucleotide sequence ID" value="NC_019753.1"/>
</dbReference>
<dbReference type="PROSITE" id="PS51934">
    <property type="entry name" value="LRAT"/>
    <property type="match status" value="1"/>
</dbReference>
<evidence type="ECO:0000259" key="1">
    <source>
        <dbReference type="PROSITE" id="PS51934"/>
    </source>
</evidence>
<feature type="domain" description="LRAT" evidence="1">
    <location>
        <begin position="6"/>
        <end position="102"/>
    </location>
</feature>
<keyword evidence="3" id="KW-1185">Reference proteome</keyword>
<dbReference type="EMBL" id="CP003620">
    <property type="protein sequence ID" value="AFZ15308.1"/>
    <property type="molecule type" value="Genomic_DNA"/>
</dbReference>
<gene>
    <name evidence="2" type="ORF">Cri9333_4527</name>
</gene>
<dbReference type="PANTHER" id="PTHR46137">
    <property type="entry name" value="OS05G0310600 PROTEIN"/>
    <property type="match status" value="1"/>
</dbReference>
<name>K9W4M5_9CYAN</name>
<evidence type="ECO:0000313" key="3">
    <source>
        <dbReference type="Proteomes" id="UP000010472"/>
    </source>
</evidence>
<reference evidence="2 3" key="1">
    <citation type="submission" date="2012-06" db="EMBL/GenBank/DDBJ databases">
        <title>Finished chromosome of genome of Crinalium epipsammum PCC 9333.</title>
        <authorList>
            <consortium name="US DOE Joint Genome Institute"/>
            <person name="Gugger M."/>
            <person name="Coursin T."/>
            <person name="Rippka R."/>
            <person name="Tandeau De Marsac N."/>
            <person name="Huntemann M."/>
            <person name="Wei C.-L."/>
            <person name="Han J."/>
            <person name="Detter J.C."/>
            <person name="Han C."/>
            <person name="Tapia R."/>
            <person name="Davenport K."/>
            <person name="Daligault H."/>
            <person name="Erkkila T."/>
            <person name="Gu W."/>
            <person name="Munk A.C.C."/>
            <person name="Teshima H."/>
            <person name="Xu Y."/>
            <person name="Chain P."/>
            <person name="Chen A."/>
            <person name="Krypides N."/>
            <person name="Mavromatis K."/>
            <person name="Markowitz V."/>
            <person name="Szeto E."/>
            <person name="Ivanova N."/>
            <person name="Mikhailova N."/>
            <person name="Ovchinnikova G."/>
            <person name="Pagani I."/>
            <person name="Pati A."/>
            <person name="Goodwin L."/>
            <person name="Peters L."/>
            <person name="Pitluck S."/>
            <person name="Woyke T."/>
            <person name="Kerfeld C."/>
        </authorList>
    </citation>
    <scope>NUCLEOTIDE SEQUENCE [LARGE SCALE GENOMIC DNA]</scope>
    <source>
        <strain evidence="2 3">PCC 9333</strain>
    </source>
</reference>
<dbReference type="Proteomes" id="UP000010472">
    <property type="component" value="Chromosome"/>
</dbReference>
<accession>K9W4M5</accession>
<protein>
    <submittedName>
        <fullName evidence="2">NC domain protein</fullName>
    </submittedName>
</protein>
<evidence type="ECO:0000313" key="2">
    <source>
        <dbReference type="EMBL" id="AFZ15308.1"/>
    </source>
</evidence>
<dbReference type="STRING" id="1173022.Cri9333_4527"/>
<dbReference type="HOGENOM" id="CLU_043640_0_0_3"/>
<sequence length="489" mass="55386">MAQGDHIYVNCGTYTHHGIDCGDGTAIHYIGENLRGVITRTSMAEFTSGKQIFVKQYETFEFSDIVILRAESRLNENNYNLFFNNCEHFATWCKTGKHESEQVNRAATVAATVAEIGARKVMQTVSATYGASEEISVGLSNGNLERIGGFIRDRKTSKVVACVRETTPNISPASKLLRIGASASVLNLGITMMGFAIVNQRLNNIEQRLQSIEEFLSKINRKIDLGYYANFRSALDLANDAIHIKDSQARKGITINAITKLKDASYIYTDYVDKELEQGSKIAGKYLQTLVLAYVAEARCYLEIEAPELVLTRLQTRATELRPRIQKYVELLLTSNPAVYLHPQFKDQIDLRRLTQILQWINPALDENAVFELQRENLVNFLQDPNKWVDSLPSAILDRVEVPWGMFGPNPEHLKQEAYKRLPQVLEEIEFIIETYRRFEAYQGEVQAINQLGISFQEWSKLAPSEAKPNEADLMYIIPEKPLDIVFAS</sequence>
<organism evidence="2 3">
    <name type="scientific">Crinalium epipsammum PCC 9333</name>
    <dbReference type="NCBI Taxonomy" id="1173022"/>
    <lineage>
        <taxon>Bacteria</taxon>
        <taxon>Bacillati</taxon>
        <taxon>Cyanobacteriota</taxon>
        <taxon>Cyanophyceae</taxon>
        <taxon>Gomontiellales</taxon>
        <taxon>Gomontiellaceae</taxon>
        <taxon>Crinalium</taxon>
    </lineage>
</organism>
<dbReference type="OrthoDB" id="7915178at2"/>
<dbReference type="eggNOG" id="COG1842">
    <property type="taxonomic scope" value="Bacteria"/>
</dbReference>
<dbReference type="PATRIC" id="fig|1173022.3.peg.4890"/>
<dbReference type="AlphaFoldDB" id="K9W4M5"/>
<dbReference type="InterPro" id="IPR007053">
    <property type="entry name" value="LRAT_dom"/>
</dbReference>
<dbReference type="Pfam" id="PF04970">
    <property type="entry name" value="LRAT"/>
    <property type="match status" value="1"/>
</dbReference>